<dbReference type="PRINTS" id="PR00387">
    <property type="entry name" value="PDIESTERASE1"/>
</dbReference>
<dbReference type="GO" id="GO:0007165">
    <property type="term" value="P:signal transduction"/>
    <property type="evidence" value="ECO:0007669"/>
    <property type="project" value="InterPro"/>
</dbReference>
<gene>
    <name evidence="8" type="ORF">TVY486_0302720</name>
</gene>
<proteinExistence type="inferred from homology"/>
<evidence type="ECO:0000256" key="1">
    <source>
        <dbReference type="ARBA" id="ARBA00022723"/>
    </source>
</evidence>
<dbReference type="OMA" id="QINYYIM"/>
<feature type="binding site" evidence="5">
    <location>
        <position position="433"/>
    </location>
    <ligand>
        <name>Zn(2+)</name>
        <dbReference type="ChEBI" id="CHEBI:29105"/>
        <label>1</label>
    </ligand>
</feature>
<feature type="binding site" evidence="5">
    <location>
        <position position="583"/>
    </location>
    <ligand>
        <name>Zn(2+)</name>
        <dbReference type="ChEBI" id="CHEBI:29105"/>
        <label>1</label>
    </ligand>
</feature>
<dbReference type="PANTHER" id="PTHR11347">
    <property type="entry name" value="CYCLIC NUCLEOTIDE PHOSPHODIESTERASE"/>
    <property type="match status" value="1"/>
</dbReference>
<evidence type="ECO:0000256" key="3">
    <source>
        <dbReference type="PIRSR" id="PIRSR623088-1"/>
    </source>
</evidence>
<dbReference type="InterPro" id="IPR002073">
    <property type="entry name" value="PDEase_catalytic_dom"/>
</dbReference>
<dbReference type="CDD" id="cd00077">
    <property type="entry name" value="HDc"/>
    <property type="match status" value="1"/>
</dbReference>
<dbReference type="InterPro" id="IPR023088">
    <property type="entry name" value="PDEase"/>
</dbReference>
<dbReference type="InterPro" id="IPR003607">
    <property type="entry name" value="HD/PDEase_dom"/>
</dbReference>
<sequence>MGCGVGKHQLSDSSRTPVASVDNMNGFLMEIRNNVSTSCNDSVERAEPLRMLGREKYIKSRGAVVMANPPRSSESPTGLLLMFCALGSDELTFSYLEHSSRKIFGRRFTDKALEASKESAGVSFSWGPFFKSLASDMLKQKAEVCSVGVSEKVVYFTISNEKETSETFPFLCNLQLLSSQGDSSHRTKMFEYFIEPMTRLTQVRRRRADMVVTRGLPVEKLESEYRVQSIKMKQFKTKADELLTKWAPLRTKVSIALSRALELSSTAQSLRRKLYLLRDVPSNMDPLDAAYLRGGAQYFEHVAQAERYHPVENTVDEAITACIRAAFPLAAGASIESIMTVLNRRDLQPLLDKSDGNLVRDVFSIFCGVDRWDYDVFRLEVITNGNALFYTTYMILYKLNLVAHFGLNDTVLQRFLLGVQSGYHPNPYHNAVHAADVTQINYYIMMVAGLKEKCQLSPEELLASILAAAVHDFDHPGLNNNFHSRTNAHLSIIYNDRSTLENHHISSTFQLLRHPAYNVLAPLSSEQLRTVRDTMIEMVLATDMLNHGQIFRKFQIRMSESTDWCSSKEDVRLALSIGIKMADISNCCRPYHIYSVWARKIAQEFYRQGDAEKECNLSVSPFMDRSMEKTDFPKGQMSFIMCIVVPMLEAIAEFLPAMRFALPFCIKNTRAWQDWEGEFEHRTDQ</sequence>
<keyword evidence="1 5" id="KW-0479">Metal-binding</keyword>
<dbReference type="EC" id="3.1.4.-" evidence="6"/>
<reference evidence="8" key="1">
    <citation type="journal article" date="2012" name="Proc. Natl. Acad. Sci. U.S.A.">
        <title>Antigenic diversity is generated by distinct evolutionary mechanisms in African trypanosome species.</title>
        <authorList>
            <person name="Jackson A.P."/>
            <person name="Berry A."/>
            <person name="Aslett M."/>
            <person name="Allison H.C."/>
            <person name="Burton P."/>
            <person name="Vavrova-Anderson J."/>
            <person name="Brown R."/>
            <person name="Browne H."/>
            <person name="Corton N."/>
            <person name="Hauser H."/>
            <person name="Gamble J."/>
            <person name="Gilderthorp R."/>
            <person name="Marcello L."/>
            <person name="McQuillan J."/>
            <person name="Otto T.D."/>
            <person name="Quail M.A."/>
            <person name="Sanders M.J."/>
            <person name="van Tonder A."/>
            <person name="Ginger M.L."/>
            <person name="Field M.C."/>
            <person name="Barry J.D."/>
            <person name="Hertz-Fowler C."/>
            <person name="Berriman M."/>
        </authorList>
    </citation>
    <scope>NUCLEOTIDE SEQUENCE</scope>
    <source>
        <strain evidence="8">Y486</strain>
    </source>
</reference>
<dbReference type="AlphaFoldDB" id="G0TT04"/>
<dbReference type="InterPro" id="IPR023174">
    <property type="entry name" value="PDEase_CS"/>
</dbReference>
<dbReference type="VEuPathDB" id="TriTrypDB:TvY486_0302720"/>
<dbReference type="PROSITE" id="PS51845">
    <property type="entry name" value="PDEASE_I_2"/>
    <property type="match status" value="1"/>
</dbReference>
<organism evidence="8">
    <name type="scientific">Trypanosoma vivax (strain Y486)</name>
    <dbReference type="NCBI Taxonomy" id="1055687"/>
    <lineage>
        <taxon>Eukaryota</taxon>
        <taxon>Discoba</taxon>
        <taxon>Euglenozoa</taxon>
        <taxon>Kinetoplastea</taxon>
        <taxon>Metakinetoplastina</taxon>
        <taxon>Trypanosomatida</taxon>
        <taxon>Trypanosomatidae</taxon>
        <taxon>Trypanosoma</taxon>
        <taxon>Duttonella</taxon>
    </lineage>
</organism>
<dbReference type="GO" id="GO:0004114">
    <property type="term" value="F:3',5'-cyclic-nucleotide phosphodiesterase activity"/>
    <property type="evidence" value="ECO:0007669"/>
    <property type="project" value="InterPro"/>
</dbReference>
<evidence type="ECO:0000256" key="2">
    <source>
        <dbReference type="ARBA" id="ARBA00022801"/>
    </source>
</evidence>
<comment type="similarity">
    <text evidence="6">Belongs to the cyclic nucleotide phosphodiesterase family.</text>
</comment>
<feature type="active site" description="Proton donor" evidence="3">
    <location>
        <position position="429"/>
    </location>
</feature>
<evidence type="ECO:0000256" key="6">
    <source>
        <dbReference type="RuleBase" id="RU363067"/>
    </source>
</evidence>
<dbReference type="SUPFAM" id="SSF109604">
    <property type="entry name" value="HD-domain/PDEase-like"/>
    <property type="match status" value="1"/>
</dbReference>
<accession>G0TT04</accession>
<feature type="binding site" evidence="5">
    <location>
        <position position="472"/>
    </location>
    <ligand>
        <name>Zn(2+)</name>
        <dbReference type="ChEBI" id="CHEBI:29105"/>
        <label>1</label>
    </ligand>
</feature>
<evidence type="ECO:0000313" key="8">
    <source>
        <dbReference type="EMBL" id="CCC47085.1"/>
    </source>
</evidence>
<comment type="cofactor">
    <cofactor evidence="6">
        <name>a divalent metal cation</name>
        <dbReference type="ChEBI" id="CHEBI:60240"/>
    </cofactor>
    <text evidence="6">Binds 2 divalent metal cations per subunit. Site 1 may preferentially bind zinc ions, while site 2 has a preference for magnesium and/or manganese ions.</text>
</comment>
<feature type="binding site" evidence="4">
    <location>
        <position position="472"/>
    </location>
    <ligand>
        <name>AMP</name>
        <dbReference type="ChEBI" id="CHEBI:456215"/>
    </ligand>
</feature>
<feature type="domain" description="PDEase" evidence="7">
    <location>
        <begin position="343"/>
        <end position="679"/>
    </location>
</feature>
<dbReference type="Gene3D" id="1.10.1300.10">
    <property type="entry name" value="3'5'-cyclic nucleotide phosphodiesterase, catalytic domain"/>
    <property type="match status" value="1"/>
</dbReference>
<feature type="binding site" evidence="5">
    <location>
        <position position="472"/>
    </location>
    <ligand>
        <name>Zn(2+)</name>
        <dbReference type="ChEBI" id="CHEBI:29105"/>
        <label>2</label>
    </ligand>
</feature>
<dbReference type="GO" id="GO:0046872">
    <property type="term" value="F:metal ion binding"/>
    <property type="evidence" value="ECO:0007669"/>
    <property type="project" value="UniProtKB-KW"/>
</dbReference>
<evidence type="ECO:0000256" key="5">
    <source>
        <dbReference type="PIRSR" id="PIRSR623088-3"/>
    </source>
</evidence>
<feature type="binding site" evidence="4">
    <location>
        <begin position="429"/>
        <end position="433"/>
    </location>
    <ligand>
        <name>AMP</name>
        <dbReference type="ChEBI" id="CHEBI:456215"/>
    </ligand>
</feature>
<protein>
    <recommendedName>
        <fullName evidence="6">Phosphodiesterase</fullName>
        <ecNumber evidence="6">3.1.4.-</ecNumber>
    </recommendedName>
</protein>
<keyword evidence="2 6" id="KW-0378">Hydrolase</keyword>
<evidence type="ECO:0000256" key="4">
    <source>
        <dbReference type="PIRSR" id="PIRSR623088-2"/>
    </source>
</evidence>
<feature type="binding site" evidence="4">
    <location>
        <position position="636"/>
    </location>
    <ligand>
        <name>AMP</name>
        <dbReference type="ChEBI" id="CHEBI:456215"/>
    </ligand>
</feature>
<name>G0TT04_TRYVY</name>
<dbReference type="InterPro" id="IPR036971">
    <property type="entry name" value="PDEase_catalytic_dom_sf"/>
</dbReference>
<evidence type="ECO:0000259" key="7">
    <source>
        <dbReference type="PROSITE" id="PS51845"/>
    </source>
</evidence>
<feature type="binding site" evidence="4">
    <location>
        <position position="583"/>
    </location>
    <ligand>
        <name>AMP</name>
        <dbReference type="ChEBI" id="CHEBI:456215"/>
    </ligand>
</feature>
<dbReference type="EMBL" id="HE573019">
    <property type="protein sequence ID" value="CCC47085.1"/>
    <property type="molecule type" value="Genomic_DNA"/>
</dbReference>
<dbReference type="Pfam" id="PF00233">
    <property type="entry name" value="PDEase_I"/>
    <property type="match status" value="1"/>
</dbReference>
<feature type="binding site" evidence="5">
    <location>
        <position position="471"/>
    </location>
    <ligand>
        <name>Zn(2+)</name>
        <dbReference type="ChEBI" id="CHEBI:29105"/>
        <label>1</label>
    </ligand>
</feature>
<dbReference type="PROSITE" id="PS00126">
    <property type="entry name" value="PDEASE_I_1"/>
    <property type="match status" value="1"/>
</dbReference>